<protein>
    <submittedName>
        <fullName evidence="2">Uncharacterized protein</fullName>
    </submittedName>
</protein>
<reference evidence="2" key="1">
    <citation type="submission" date="2022-08" db="EMBL/GenBank/DDBJ databases">
        <title>Alicyclobacillus fastidiosus DSM 17978, complete genome.</title>
        <authorList>
            <person name="Wang Q."/>
            <person name="Cai R."/>
            <person name="Wang Z."/>
        </authorList>
    </citation>
    <scope>NUCLEOTIDE SEQUENCE</scope>
    <source>
        <strain evidence="2">DSM 17978</strain>
    </source>
</reference>
<keyword evidence="1" id="KW-1133">Transmembrane helix</keyword>
<dbReference type="RefSeq" id="WP_268005897.1">
    <property type="nucleotide sequence ID" value="NZ_BSUT01000001.1"/>
</dbReference>
<evidence type="ECO:0000313" key="3">
    <source>
        <dbReference type="Proteomes" id="UP001164761"/>
    </source>
</evidence>
<organism evidence="2 3">
    <name type="scientific">Alicyclobacillus fastidiosus</name>
    <dbReference type="NCBI Taxonomy" id="392011"/>
    <lineage>
        <taxon>Bacteria</taxon>
        <taxon>Bacillati</taxon>
        <taxon>Bacillota</taxon>
        <taxon>Bacilli</taxon>
        <taxon>Bacillales</taxon>
        <taxon>Alicyclobacillaceae</taxon>
        <taxon>Alicyclobacillus</taxon>
    </lineage>
</organism>
<keyword evidence="1" id="KW-0472">Membrane</keyword>
<gene>
    <name evidence="2" type="ORF">NZD89_00275</name>
</gene>
<evidence type="ECO:0000313" key="2">
    <source>
        <dbReference type="EMBL" id="WAH42001.1"/>
    </source>
</evidence>
<feature type="transmembrane region" description="Helical" evidence="1">
    <location>
        <begin position="51"/>
        <end position="73"/>
    </location>
</feature>
<evidence type="ECO:0000256" key="1">
    <source>
        <dbReference type="SAM" id="Phobius"/>
    </source>
</evidence>
<accession>A0ABY6ZGP2</accession>
<sequence>MQAYDLSDDRVVPPSVQLLFENEVLDLTKTAVLMDVLTSRRRKRFRKVSEIVFYYSIANFNLASLFASNRMIFNGYSANRYFRFETVVNNLLLRLFQMDYIEIKGNLNVRSSDLEVALTLAGLSFVKHLKSDYFTRLSEQYLYTLNTIDFSPANIKILRGERNDSNDFH</sequence>
<dbReference type="EMBL" id="CP104067">
    <property type="protein sequence ID" value="WAH42001.1"/>
    <property type="molecule type" value="Genomic_DNA"/>
</dbReference>
<keyword evidence="1" id="KW-0812">Transmembrane</keyword>
<keyword evidence="3" id="KW-1185">Reference proteome</keyword>
<proteinExistence type="predicted"/>
<dbReference type="Proteomes" id="UP001164761">
    <property type="component" value="Chromosome"/>
</dbReference>
<name>A0ABY6ZGP2_9BACL</name>